<name>A0A6N2M041_SALVM</name>
<protein>
    <submittedName>
        <fullName evidence="1">Uncharacterized protein</fullName>
    </submittedName>
</protein>
<dbReference type="AlphaFoldDB" id="A0A6N2M041"/>
<proteinExistence type="predicted"/>
<organism evidence="1">
    <name type="scientific">Salix viminalis</name>
    <name type="common">Common osier</name>
    <name type="synonym">Basket willow</name>
    <dbReference type="NCBI Taxonomy" id="40686"/>
    <lineage>
        <taxon>Eukaryota</taxon>
        <taxon>Viridiplantae</taxon>
        <taxon>Streptophyta</taxon>
        <taxon>Embryophyta</taxon>
        <taxon>Tracheophyta</taxon>
        <taxon>Spermatophyta</taxon>
        <taxon>Magnoliopsida</taxon>
        <taxon>eudicotyledons</taxon>
        <taxon>Gunneridae</taxon>
        <taxon>Pentapetalae</taxon>
        <taxon>rosids</taxon>
        <taxon>fabids</taxon>
        <taxon>Malpighiales</taxon>
        <taxon>Salicaceae</taxon>
        <taxon>Saliceae</taxon>
        <taxon>Salix</taxon>
    </lineage>
</organism>
<sequence>MTVTMPGRHNSRKLPRKIQLCRVANTSGRRILARKNGARVNRLALGVDKRVNFLESLGRREPLEGRRGRGGGVKD</sequence>
<accession>A0A6N2M041</accession>
<dbReference type="EMBL" id="CAADRP010001663">
    <property type="protein sequence ID" value="VFU47096.1"/>
    <property type="molecule type" value="Genomic_DNA"/>
</dbReference>
<gene>
    <name evidence="1" type="ORF">SVIM_LOCUS301983</name>
</gene>
<reference evidence="1" key="1">
    <citation type="submission" date="2019-03" db="EMBL/GenBank/DDBJ databases">
        <authorList>
            <person name="Mank J."/>
            <person name="Almeida P."/>
        </authorList>
    </citation>
    <scope>NUCLEOTIDE SEQUENCE</scope>
    <source>
        <strain evidence="1">78183</strain>
    </source>
</reference>
<evidence type="ECO:0000313" key="1">
    <source>
        <dbReference type="EMBL" id="VFU47096.1"/>
    </source>
</evidence>